<evidence type="ECO:0000256" key="2">
    <source>
        <dbReference type="ARBA" id="ARBA00004922"/>
    </source>
</evidence>
<reference evidence="14" key="1">
    <citation type="submission" date="2025-08" db="UniProtKB">
        <authorList>
            <consortium name="RefSeq"/>
        </authorList>
    </citation>
    <scope>IDENTIFICATION</scope>
    <source>
        <tissue evidence="14">Testes</tissue>
    </source>
</reference>
<dbReference type="GeneID" id="100373342"/>
<dbReference type="Proteomes" id="UP000694865">
    <property type="component" value="Unplaced"/>
</dbReference>
<dbReference type="Gene3D" id="3.40.50.11350">
    <property type="match status" value="1"/>
</dbReference>
<name>A0ABM0MZV8_SACKO</name>
<evidence type="ECO:0000256" key="9">
    <source>
        <dbReference type="ARBA" id="ARBA00026232"/>
    </source>
</evidence>
<comment type="catalytic activity">
    <reaction evidence="12">
        <text>L-seryl-[protein] + GDP-beta-L-fucose = 3-O-(alpha-L-fucosyl)-L-seryl-[protein] + GDP + H(+)</text>
        <dbReference type="Rhea" id="RHEA:63644"/>
        <dbReference type="Rhea" id="RHEA-COMP:9863"/>
        <dbReference type="Rhea" id="RHEA-COMP:17914"/>
        <dbReference type="ChEBI" id="CHEBI:15378"/>
        <dbReference type="ChEBI" id="CHEBI:29999"/>
        <dbReference type="ChEBI" id="CHEBI:57273"/>
        <dbReference type="ChEBI" id="CHEBI:58189"/>
        <dbReference type="ChEBI" id="CHEBI:189632"/>
        <dbReference type="EC" id="2.4.1.221"/>
    </reaction>
    <physiologicalReaction direction="left-to-right" evidence="12">
        <dbReference type="Rhea" id="RHEA:63645"/>
    </physiologicalReaction>
</comment>
<dbReference type="CDD" id="cd11296">
    <property type="entry name" value="O-FucT_like"/>
    <property type="match status" value="1"/>
</dbReference>
<sequence>MRSLSVFILVIAGILLMNIIIYWCMADTLFVVLPRYIEVVRGITYSASVSQLGKNISNVTTSNGTLKRRLNITNTNTTTTTSYTTSTSDTGSITNSTELEEQRNFSPKITLPGFLFPMQRSGNGGSNTQYLNFINAVKMAYATNRKIVLAPFFVQGGASRNLNRRTSFVRTFNNTFDIKRLSEFVPVASVDEFKKSCDGNIVVVTWDNSAISYQKTQEKIMNSVYGITVPEFNDVKFLSGIDNVTEMEKMTNYTPCLAYYRPYEYHFGNLTIDIHPFLVRSEVIKNATNTILRNVCQGRPYLALHWRNKTTEFKCVFHLNGHGGVFYNSSCKDKIKQIARMADKVSEHIADIMKKKNLQCIYVACPVWSRAIIDHLAQRIPRDYIYTSANITTSELSQFDQYDLSLVEQEICFRAEHFIASCRSHWSGIR</sequence>
<keyword evidence="5" id="KW-0256">Endoplasmic reticulum</keyword>
<dbReference type="PANTHER" id="PTHR13398:SF0">
    <property type="entry name" value="GDP-FUCOSE PROTEIN O-FUCOSYLTRANSFERASE 2"/>
    <property type="match status" value="1"/>
</dbReference>
<dbReference type="Pfam" id="PF10250">
    <property type="entry name" value="O-FucT"/>
    <property type="match status" value="1"/>
</dbReference>
<dbReference type="InterPro" id="IPR019378">
    <property type="entry name" value="GDP-Fuc_O-FucTrfase"/>
</dbReference>
<evidence type="ECO:0000313" key="13">
    <source>
        <dbReference type="Proteomes" id="UP000694865"/>
    </source>
</evidence>
<comment type="catalytic activity">
    <reaction evidence="11">
        <text>L-threonyl-[protein] + GDP-beta-L-fucose = 3-O-(alpha-L-fucosyl)-L-threonyl-[protein] + GDP + H(+)</text>
        <dbReference type="Rhea" id="RHEA:70491"/>
        <dbReference type="Rhea" id="RHEA-COMP:11060"/>
        <dbReference type="Rhea" id="RHEA-COMP:17915"/>
        <dbReference type="ChEBI" id="CHEBI:15378"/>
        <dbReference type="ChEBI" id="CHEBI:30013"/>
        <dbReference type="ChEBI" id="CHEBI:57273"/>
        <dbReference type="ChEBI" id="CHEBI:58189"/>
        <dbReference type="ChEBI" id="CHEBI:189631"/>
        <dbReference type="EC" id="2.4.1.221"/>
    </reaction>
    <physiologicalReaction direction="left-to-right" evidence="11">
        <dbReference type="Rhea" id="RHEA:70492"/>
    </physiologicalReaction>
</comment>
<proteinExistence type="inferred from homology"/>
<evidence type="ECO:0000256" key="5">
    <source>
        <dbReference type="ARBA" id="ARBA00022824"/>
    </source>
</evidence>
<dbReference type="EC" id="2.4.1.221" evidence="3"/>
<protein>
    <recommendedName>
        <fullName evidence="9">GDP-fucose protein O-fucosyltransferase 2</fullName>
        <ecNumber evidence="3">2.4.1.221</ecNumber>
    </recommendedName>
    <alternativeName>
        <fullName evidence="10">Peptide-O-fucosyltransferase 2</fullName>
    </alternativeName>
</protein>
<evidence type="ECO:0000256" key="6">
    <source>
        <dbReference type="ARBA" id="ARBA00023253"/>
    </source>
</evidence>
<evidence type="ECO:0000256" key="8">
    <source>
        <dbReference type="ARBA" id="ARBA00025803"/>
    </source>
</evidence>
<gene>
    <name evidence="14" type="primary">LOC100373342</name>
</gene>
<evidence type="ECO:0000313" key="14">
    <source>
        <dbReference type="RefSeq" id="XP_006825549.1"/>
    </source>
</evidence>
<accession>A0ABM0MZV8</accession>
<evidence type="ECO:0000256" key="12">
    <source>
        <dbReference type="ARBA" id="ARBA00048647"/>
    </source>
</evidence>
<keyword evidence="7" id="KW-0119">Carbohydrate metabolism</keyword>
<comment type="pathway">
    <text evidence="2">Protein modification; protein glycosylation.</text>
</comment>
<evidence type="ECO:0000256" key="10">
    <source>
        <dbReference type="ARBA" id="ARBA00033083"/>
    </source>
</evidence>
<evidence type="ECO:0000256" key="1">
    <source>
        <dbReference type="ARBA" id="ARBA00004240"/>
    </source>
</evidence>
<comment type="subcellular location">
    <subcellularLocation>
        <location evidence="1">Endoplasmic reticulum</location>
    </subcellularLocation>
</comment>
<keyword evidence="4" id="KW-0808">Transferase</keyword>
<dbReference type="PANTHER" id="PTHR13398">
    <property type="entry name" value="GDP-FUCOSE PROTEIN O-FUCOSYLTRANSFERASE 2"/>
    <property type="match status" value="1"/>
</dbReference>
<dbReference type="InterPro" id="IPR045130">
    <property type="entry name" value="OFUT2-like"/>
</dbReference>
<evidence type="ECO:0000256" key="3">
    <source>
        <dbReference type="ARBA" id="ARBA00012196"/>
    </source>
</evidence>
<keyword evidence="6" id="KW-0294">Fucose metabolism</keyword>
<keyword evidence="13" id="KW-1185">Reference proteome</keyword>
<comment type="similarity">
    <text evidence="8">Belongs to the glycosyltransferase 68 family.</text>
</comment>
<evidence type="ECO:0000256" key="7">
    <source>
        <dbReference type="ARBA" id="ARBA00023277"/>
    </source>
</evidence>
<evidence type="ECO:0000256" key="11">
    <source>
        <dbReference type="ARBA" id="ARBA00047273"/>
    </source>
</evidence>
<dbReference type="RefSeq" id="XP_006825549.1">
    <property type="nucleotide sequence ID" value="XM_006825486.1"/>
</dbReference>
<evidence type="ECO:0000256" key="4">
    <source>
        <dbReference type="ARBA" id="ARBA00022679"/>
    </source>
</evidence>
<organism evidence="13 14">
    <name type="scientific">Saccoglossus kowalevskii</name>
    <name type="common">Acorn worm</name>
    <dbReference type="NCBI Taxonomy" id="10224"/>
    <lineage>
        <taxon>Eukaryota</taxon>
        <taxon>Metazoa</taxon>
        <taxon>Hemichordata</taxon>
        <taxon>Enteropneusta</taxon>
        <taxon>Harrimaniidae</taxon>
        <taxon>Saccoglossus</taxon>
    </lineage>
</organism>